<proteinExistence type="predicted"/>
<feature type="region of interest" description="Disordered" evidence="2">
    <location>
        <begin position="289"/>
        <end position="314"/>
    </location>
</feature>
<accession>A0A1A9UNB3</accession>
<dbReference type="EnsemblMetazoa" id="GAUT010165-RA">
    <property type="protein sequence ID" value="GAUT010165-PA"/>
    <property type="gene ID" value="GAUT010165"/>
</dbReference>
<dbReference type="VEuPathDB" id="VectorBase:GAUT010165"/>
<feature type="region of interest" description="Disordered" evidence="2">
    <location>
        <begin position="498"/>
        <end position="539"/>
    </location>
</feature>
<dbReference type="Pfam" id="PF25449">
    <property type="entry name" value="CCDC174_GRSR"/>
    <property type="match status" value="1"/>
</dbReference>
<dbReference type="STRING" id="7395.A0A1A9UNB3"/>
<feature type="region of interest" description="Disordered" evidence="2">
    <location>
        <begin position="456"/>
        <end position="484"/>
    </location>
</feature>
<feature type="compositionally biased region" description="Acidic residues" evidence="2">
    <location>
        <begin position="147"/>
        <end position="159"/>
    </location>
</feature>
<dbReference type="InterPro" id="IPR057464">
    <property type="entry name" value="CCDC174_GRSR"/>
</dbReference>
<dbReference type="GO" id="GO:0005634">
    <property type="term" value="C:nucleus"/>
    <property type="evidence" value="ECO:0007669"/>
    <property type="project" value="TreeGrafter"/>
</dbReference>
<dbReference type="PANTHER" id="PTHR15885">
    <property type="entry name" value="COILED-COIL DOMAIN-CONTAINING PROTEIN 174"/>
    <property type="match status" value="1"/>
</dbReference>
<evidence type="ECO:0000313" key="4">
    <source>
        <dbReference type="EnsemblMetazoa" id="GAUT010165-PA"/>
    </source>
</evidence>
<organism evidence="4 5">
    <name type="scientific">Glossina austeni</name>
    <name type="common">Savannah tsetse fly</name>
    <dbReference type="NCBI Taxonomy" id="7395"/>
    <lineage>
        <taxon>Eukaryota</taxon>
        <taxon>Metazoa</taxon>
        <taxon>Ecdysozoa</taxon>
        <taxon>Arthropoda</taxon>
        <taxon>Hexapoda</taxon>
        <taxon>Insecta</taxon>
        <taxon>Pterygota</taxon>
        <taxon>Neoptera</taxon>
        <taxon>Endopterygota</taxon>
        <taxon>Diptera</taxon>
        <taxon>Brachycera</taxon>
        <taxon>Muscomorpha</taxon>
        <taxon>Hippoboscoidea</taxon>
        <taxon>Glossinidae</taxon>
        <taxon>Glossina</taxon>
    </lineage>
</organism>
<feature type="compositionally biased region" description="Basic and acidic residues" evidence="2">
    <location>
        <begin position="414"/>
        <end position="435"/>
    </location>
</feature>
<keyword evidence="1" id="KW-0175">Coiled coil</keyword>
<evidence type="ECO:0000313" key="5">
    <source>
        <dbReference type="Proteomes" id="UP000078200"/>
    </source>
</evidence>
<feature type="region of interest" description="Disordered" evidence="2">
    <location>
        <begin position="125"/>
        <end position="159"/>
    </location>
</feature>
<dbReference type="PANTHER" id="PTHR15885:SF1">
    <property type="entry name" value="COILED-COIL DOMAIN-CONTAINING PROTEIN 174"/>
    <property type="match status" value="1"/>
</dbReference>
<evidence type="ECO:0000256" key="1">
    <source>
        <dbReference type="ARBA" id="ARBA00023054"/>
    </source>
</evidence>
<keyword evidence="5" id="KW-1185">Reference proteome</keyword>
<dbReference type="AlphaFoldDB" id="A0A1A9UNB3"/>
<reference evidence="4" key="1">
    <citation type="submission" date="2020-05" db="UniProtKB">
        <authorList>
            <consortium name="EnsemblMetazoa"/>
        </authorList>
    </citation>
    <scope>IDENTIFICATION</scope>
    <source>
        <strain evidence="4">TTRI</strain>
    </source>
</reference>
<feature type="compositionally biased region" description="Basic and acidic residues" evidence="2">
    <location>
        <begin position="125"/>
        <end position="136"/>
    </location>
</feature>
<evidence type="ECO:0000259" key="3">
    <source>
        <dbReference type="Pfam" id="PF25449"/>
    </source>
</evidence>
<dbReference type="InterPro" id="IPR025066">
    <property type="entry name" value="CCDC174-like"/>
</dbReference>
<feature type="compositionally biased region" description="Basic and acidic residues" evidence="2">
    <location>
        <begin position="377"/>
        <end position="404"/>
    </location>
</feature>
<sequence length="573" mass="66795">MNDPNKVINVNLSSLLSLKVELLRKQAEVNKAKALQTDDCKRKGVEKVCDDDGLTQRRRNKTRVEKMINKNGNPKVIEHEDSALLEKSRKVLEAKAKFYERMNASGGTLNSDDNCLVLFNKKKQEKDGNEHVDDHQSFGVLDATSSESEEDNDETVDSENEWVEYTDCLGRTRKCLRKDLENAKKQDADLAASIPERLDQTKANWMINTLANENATKDGDSDGDMTTIGPLPPQSVFGDGCSMMSKHEEQKVNWERKEQENLEKKDVHYQDVFFDEARQHGVGYYAFSTDEEERRRQQKELEKTREQTIEEQDRREALRARREKIIAERVFAAKNRQRARLGLPPLEANAELEKEQNEPKETKEERKLRKQAKKLAKKQEKEEREREYERQHHIRPWDRNKDGVPKNLVINQPQDEKWSYKPEREPMTQEQWNEYKRSERIQEFAPPVEVPLKRKSFSSMSSTVPPRPPPSFSSNNISPHNEDIETFINYQSTKKSPKYFKKRNYINDENEAEDSPSTSSKANPEGERQYKAKKIKSSENLEQSIEAGLRFLRNNYDKQMPTCKSTWTAKADY</sequence>
<feature type="compositionally biased region" description="Basic and acidic residues" evidence="2">
    <location>
        <begin position="292"/>
        <end position="314"/>
    </location>
</feature>
<name>A0A1A9UNB3_GLOAU</name>
<feature type="domain" description="CCDC174 alpha/beta GRSR" evidence="3">
    <location>
        <begin position="162"/>
        <end position="190"/>
    </location>
</feature>
<dbReference type="Pfam" id="PF13300">
    <property type="entry name" value="DUF4078"/>
    <property type="match status" value="1"/>
</dbReference>
<feature type="compositionally biased region" description="Basic and acidic residues" evidence="2">
    <location>
        <begin position="351"/>
        <end position="367"/>
    </location>
</feature>
<evidence type="ECO:0000256" key="2">
    <source>
        <dbReference type="SAM" id="MobiDB-lite"/>
    </source>
</evidence>
<dbReference type="Proteomes" id="UP000078200">
    <property type="component" value="Unassembled WGS sequence"/>
</dbReference>
<protein>
    <recommendedName>
        <fullName evidence="3">CCDC174 alpha/beta GRSR domain-containing protein</fullName>
    </recommendedName>
</protein>
<feature type="region of interest" description="Disordered" evidence="2">
    <location>
        <begin position="340"/>
        <end position="435"/>
    </location>
</feature>